<evidence type="ECO:0000313" key="3">
    <source>
        <dbReference type="Proteomes" id="UP000319941"/>
    </source>
</evidence>
<proteinExistence type="predicted"/>
<dbReference type="OrthoDB" id="9809312at2"/>
<name>A0A558HLL9_9GAMM</name>
<dbReference type="PANTHER" id="PTHR10094:SF25">
    <property type="entry name" value="SCP2 STEROL-BINDING DOMAIN-CONTAINING PROTEIN 1"/>
    <property type="match status" value="1"/>
</dbReference>
<dbReference type="Proteomes" id="UP000319941">
    <property type="component" value="Unassembled WGS sequence"/>
</dbReference>
<dbReference type="Gene3D" id="3.30.1050.10">
    <property type="entry name" value="SCP2 sterol-binding domain"/>
    <property type="match status" value="1"/>
</dbReference>
<protein>
    <submittedName>
        <fullName evidence="2">SCP2 sterol-binding domain-containing protein</fullName>
    </submittedName>
</protein>
<dbReference type="Pfam" id="PF02036">
    <property type="entry name" value="SCP2"/>
    <property type="match status" value="1"/>
</dbReference>
<dbReference type="EMBL" id="VNFH01000006">
    <property type="protein sequence ID" value="TVU70039.1"/>
    <property type="molecule type" value="Genomic_DNA"/>
</dbReference>
<dbReference type="STRING" id="553385.GCA_000591415_00004"/>
<dbReference type="InterPro" id="IPR003033">
    <property type="entry name" value="SCP2_sterol-bd_dom"/>
</dbReference>
<dbReference type="InterPro" id="IPR036527">
    <property type="entry name" value="SCP2_sterol-bd_dom_sf"/>
</dbReference>
<dbReference type="GO" id="GO:0005829">
    <property type="term" value="C:cytosol"/>
    <property type="evidence" value="ECO:0007669"/>
    <property type="project" value="TreeGrafter"/>
</dbReference>
<accession>A0A558HLL9</accession>
<sequence>MATANTVIDMLKNRFNPEAAKGMDEVFQFNITDSDDYYMIIKDGTLDVAEGEHDDPSVTLSTDSETLKGVMKGEVDGMQAFMTGRLKATGNIMLATKLTSLFPNG</sequence>
<gene>
    <name evidence="2" type="ORF">FQP86_09490</name>
</gene>
<dbReference type="PANTHER" id="PTHR10094">
    <property type="entry name" value="STEROL CARRIER PROTEIN 2 SCP-2 FAMILY PROTEIN"/>
    <property type="match status" value="1"/>
</dbReference>
<dbReference type="RefSeq" id="WP_024950461.1">
    <property type="nucleotide sequence ID" value="NZ_CAWOWR010000116.1"/>
</dbReference>
<evidence type="ECO:0000313" key="2">
    <source>
        <dbReference type="EMBL" id="TVU70039.1"/>
    </source>
</evidence>
<reference evidence="2 3" key="1">
    <citation type="submission" date="2019-07" db="EMBL/GenBank/DDBJ databases">
        <title>Diversity of Bacteria from Kongsfjorden, Arctic.</title>
        <authorList>
            <person name="Yu Y."/>
        </authorList>
    </citation>
    <scope>NUCLEOTIDE SEQUENCE [LARGE SCALE GENOMIC DNA]</scope>
    <source>
        <strain evidence="2 3">SM1923</strain>
    </source>
</reference>
<keyword evidence="3" id="KW-1185">Reference proteome</keyword>
<comment type="caution">
    <text evidence="2">The sequence shown here is derived from an EMBL/GenBank/DDBJ whole genome shotgun (WGS) entry which is preliminary data.</text>
</comment>
<organism evidence="2 3">
    <name type="scientific">Cobetia crustatorum</name>
    <dbReference type="NCBI Taxonomy" id="553385"/>
    <lineage>
        <taxon>Bacteria</taxon>
        <taxon>Pseudomonadati</taxon>
        <taxon>Pseudomonadota</taxon>
        <taxon>Gammaproteobacteria</taxon>
        <taxon>Oceanospirillales</taxon>
        <taxon>Halomonadaceae</taxon>
        <taxon>Cobetia</taxon>
    </lineage>
</organism>
<dbReference type="AlphaFoldDB" id="A0A558HLL9"/>
<dbReference type="SUPFAM" id="SSF55718">
    <property type="entry name" value="SCP-like"/>
    <property type="match status" value="1"/>
</dbReference>
<feature type="domain" description="SCP2" evidence="1">
    <location>
        <begin position="16"/>
        <end position="102"/>
    </location>
</feature>
<evidence type="ECO:0000259" key="1">
    <source>
        <dbReference type="Pfam" id="PF02036"/>
    </source>
</evidence>